<evidence type="ECO:0000313" key="1">
    <source>
        <dbReference type="EMBL" id="KZV47832.1"/>
    </source>
</evidence>
<evidence type="ECO:0000313" key="2">
    <source>
        <dbReference type="Proteomes" id="UP000250235"/>
    </source>
</evidence>
<accession>A0A2Z7CL84</accession>
<gene>
    <name evidence="1" type="ORF">F511_39859</name>
</gene>
<dbReference type="Pfam" id="PF05056">
    <property type="entry name" value="DUF674"/>
    <property type="match status" value="1"/>
</dbReference>
<dbReference type="OrthoDB" id="913951at2759"/>
<dbReference type="EMBL" id="KQ994579">
    <property type="protein sequence ID" value="KZV47832.1"/>
    <property type="molecule type" value="Genomic_DNA"/>
</dbReference>
<name>A0A2Z7CL84_9LAMI</name>
<dbReference type="AlphaFoldDB" id="A0A2Z7CL84"/>
<reference evidence="1 2" key="1">
    <citation type="journal article" date="2015" name="Proc. Natl. Acad. Sci. U.S.A.">
        <title>The resurrection genome of Boea hygrometrica: A blueprint for survival of dehydration.</title>
        <authorList>
            <person name="Xiao L."/>
            <person name="Yang G."/>
            <person name="Zhang L."/>
            <person name="Yang X."/>
            <person name="Zhao S."/>
            <person name="Ji Z."/>
            <person name="Zhou Q."/>
            <person name="Hu M."/>
            <person name="Wang Y."/>
            <person name="Chen M."/>
            <person name="Xu Y."/>
            <person name="Jin H."/>
            <person name="Xiao X."/>
            <person name="Hu G."/>
            <person name="Bao F."/>
            <person name="Hu Y."/>
            <person name="Wan P."/>
            <person name="Li L."/>
            <person name="Deng X."/>
            <person name="Kuang T."/>
            <person name="Xiang C."/>
            <person name="Zhu J.K."/>
            <person name="Oliver M.J."/>
            <person name="He Y."/>
        </authorList>
    </citation>
    <scope>NUCLEOTIDE SEQUENCE [LARGE SCALE GENOMIC DNA]</scope>
    <source>
        <strain evidence="2">cv. XS01</strain>
    </source>
</reference>
<proteinExistence type="predicted"/>
<sequence length="63" mass="6862">MNIINAKGQGSFVKGPTMFMVTDDLVVSAPSLTSIICTLRQIKVPVCDVEEHELAIGMDEVRI</sequence>
<organism evidence="1 2">
    <name type="scientific">Dorcoceras hygrometricum</name>
    <dbReference type="NCBI Taxonomy" id="472368"/>
    <lineage>
        <taxon>Eukaryota</taxon>
        <taxon>Viridiplantae</taxon>
        <taxon>Streptophyta</taxon>
        <taxon>Embryophyta</taxon>
        <taxon>Tracheophyta</taxon>
        <taxon>Spermatophyta</taxon>
        <taxon>Magnoliopsida</taxon>
        <taxon>eudicotyledons</taxon>
        <taxon>Gunneridae</taxon>
        <taxon>Pentapetalae</taxon>
        <taxon>asterids</taxon>
        <taxon>lamiids</taxon>
        <taxon>Lamiales</taxon>
        <taxon>Gesneriaceae</taxon>
        <taxon>Didymocarpoideae</taxon>
        <taxon>Trichosporeae</taxon>
        <taxon>Loxocarpinae</taxon>
        <taxon>Dorcoceras</taxon>
    </lineage>
</organism>
<protein>
    <submittedName>
        <fullName evidence="1">Uncharacterized protein</fullName>
    </submittedName>
</protein>
<keyword evidence="2" id="KW-1185">Reference proteome</keyword>
<dbReference type="InterPro" id="IPR007750">
    <property type="entry name" value="DUF674"/>
</dbReference>
<dbReference type="Proteomes" id="UP000250235">
    <property type="component" value="Unassembled WGS sequence"/>
</dbReference>